<reference evidence="5 6" key="1">
    <citation type="journal article" date="2013" name="Nature">
        <title>Insights into bilaterian evolution from three spiralian genomes.</title>
        <authorList>
            <person name="Simakov O."/>
            <person name="Marletaz F."/>
            <person name="Cho S.J."/>
            <person name="Edsinger-Gonzales E."/>
            <person name="Havlak P."/>
            <person name="Hellsten U."/>
            <person name="Kuo D.H."/>
            <person name="Larsson T."/>
            <person name="Lv J."/>
            <person name="Arendt D."/>
            <person name="Savage R."/>
            <person name="Osoegawa K."/>
            <person name="de Jong P."/>
            <person name="Grimwood J."/>
            <person name="Chapman J.A."/>
            <person name="Shapiro H."/>
            <person name="Aerts A."/>
            <person name="Otillar R.P."/>
            <person name="Terry A.Y."/>
            <person name="Boore J.L."/>
            <person name="Grigoriev I.V."/>
            <person name="Lindberg D.R."/>
            <person name="Seaver E.C."/>
            <person name="Weisblat D.A."/>
            <person name="Putnam N.H."/>
            <person name="Rokhsar D.S."/>
        </authorList>
    </citation>
    <scope>NUCLEOTIDE SEQUENCE [LARGE SCALE GENOMIC DNA]</scope>
</reference>
<gene>
    <name evidence="5" type="ORF">LOTGIDRAFT_184684</name>
</gene>
<evidence type="ECO:0000259" key="4">
    <source>
        <dbReference type="PROSITE" id="PS51158"/>
    </source>
</evidence>
<dbReference type="HOGENOM" id="CLU_1222326_0_0_1"/>
<dbReference type="STRING" id="225164.V3ZPU0"/>
<keyword evidence="1" id="KW-0723">Serine/threonine-protein kinase</keyword>
<dbReference type="Proteomes" id="UP000030746">
    <property type="component" value="Unassembled WGS sequence"/>
</dbReference>
<dbReference type="SUPFAM" id="SSF56112">
    <property type="entry name" value="Protein kinase-like (PK-like)"/>
    <property type="match status" value="1"/>
</dbReference>
<dbReference type="Gene3D" id="3.20.200.10">
    <property type="entry name" value="MHCK/EF2 kinase"/>
    <property type="match status" value="1"/>
</dbReference>
<keyword evidence="2" id="KW-0808">Transferase</keyword>
<organism evidence="5 6">
    <name type="scientific">Lottia gigantea</name>
    <name type="common">Giant owl limpet</name>
    <dbReference type="NCBI Taxonomy" id="225164"/>
    <lineage>
        <taxon>Eukaryota</taxon>
        <taxon>Metazoa</taxon>
        <taxon>Spiralia</taxon>
        <taxon>Lophotrochozoa</taxon>
        <taxon>Mollusca</taxon>
        <taxon>Gastropoda</taxon>
        <taxon>Patellogastropoda</taxon>
        <taxon>Lottioidea</taxon>
        <taxon>Lottiidae</taxon>
        <taxon>Lottia</taxon>
    </lineage>
</organism>
<dbReference type="InterPro" id="IPR043529">
    <property type="entry name" value="ALPK1"/>
</dbReference>
<evidence type="ECO:0000313" key="5">
    <source>
        <dbReference type="EMBL" id="ESO82881.1"/>
    </source>
</evidence>
<name>V3ZPU0_LOTGI</name>
<dbReference type="EMBL" id="KB203854">
    <property type="protein sequence ID" value="ESO82881.1"/>
    <property type="molecule type" value="Genomic_DNA"/>
</dbReference>
<protein>
    <recommendedName>
        <fullName evidence="4">Alpha-type protein kinase domain-containing protein</fullName>
    </recommendedName>
</protein>
<dbReference type="AlphaFoldDB" id="V3ZPU0"/>
<dbReference type="InterPro" id="IPR004166">
    <property type="entry name" value="a-kinase_dom"/>
</dbReference>
<evidence type="ECO:0000256" key="3">
    <source>
        <dbReference type="ARBA" id="ARBA00022777"/>
    </source>
</evidence>
<dbReference type="SMART" id="SM00811">
    <property type="entry name" value="Alpha_kinase"/>
    <property type="match status" value="1"/>
</dbReference>
<dbReference type="GeneID" id="20244617"/>
<dbReference type="Pfam" id="PF02816">
    <property type="entry name" value="Alpha_kinase"/>
    <property type="match status" value="1"/>
</dbReference>
<evidence type="ECO:0000313" key="6">
    <source>
        <dbReference type="Proteomes" id="UP000030746"/>
    </source>
</evidence>
<accession>V3ZPU0</accession>
<proteinExistence type="predicted"/>
<evidence type="ECO:0000256" key="2">
    <source>
        <dbReference type="ARBA" id="ARBA00022679"/>
    </source>
</evidence>
<dbReference type="GO" id="GO:0005524">
    <property type="term" value="F:ATP binding"/>
    <property type="evidence" value="ECO:0007669"/>
    <property type="project" value="InterPro"/>
</dbReference>
<keyword evidence="6" id="KW-1185">Reference proteome</keyword>
<evidence type="ECO:0000256" key="1">
    <source>
        <dbReference type="ARBA" id="ARBA00022527"/>
    </source>
</evidence>
<dbReference type="InterPro" id="IPR011009">
    <property type="entry name" value="Kinase-like_dom_sf"/>
</dbReference>
<dbReference type="PANTHER" id="PTHR46747">
    <property type="entry name" value="ALPHA-PROTEIN KINASE 1"/>
    <property type="match status" value="1"/>
</dbReference>
<dbReference type="GO" id="GO:0004674">
    <property type="term" value="F:protein serine/threonine kinase activity"/>
    <property type="evidence" value="ECO:0007669"/>
    <property type="project" value="UniProtKB-KW"/>
</dbReference>
<dbReference type="OrthoDB" id="301415at2759"/>
<dbReference type="RefSeq" id="XP_009066671.1">
    <property type="nucleotide sequence ID" value="XM_009068423.1"/>
</dbReference>
<sequence>MGNFRDVYEVSFLHQDEPLGRYVCKRYRKQKPPVCYMQDVICQMVAGYYVTKFNDAILTYPGTTKLRVQFLPAFHLQLLTSDGTLSDWINVEPYLHGTFNKLTNNWSYINNAIEDKFNAKDLATALSHFSYIESKGTLMIVDIQGWLPNDKSGIIYLTDPLFHTCGIDKFSMGDHREDGMNKFWKNVHKSCNSICKFLHLKRPESV</sequence>
<dbReference type="PROSITE" id="PS51158">
    <property type="entry name" value="ALPHA_KINASE"/>
    <property type="match status" value="1"/>
</dbReference>
<keyword evidence="3" id="KW-0418">Kinase</keyword>
<dbReference type="PANTHER" id="PTHR46747:SF1">
    <property type="entry name" value="ALPHA-PROTEIN KINASE 1"/>
    <property type="match status" value="1"/>
</dbReference>
<dbReference type="KEGG" id="lgi:LOTGIDRAFT_184684"/>
<dbReference type="CTD" id="20244617"/>
<feature type="domain" description="Alpha-type protein kinase" evidence="4">
    <location>
        <begin position="1"/>
        <end position="203"/>
    </location>
</feature>
<dbReference type="OMA" id="CFGTGNW"/>
<dbReference type="Gene3D" id="3.30.200.20">
    <property type="entry name" value="Phosphorylase Kinase, domain 1"/>
    <property type="match status" value="1"/>
</dbReference>